<keyword evidence="13" id="KW-0675">Receptor</keyword>
<dbReference type="AlphaFoldDB" id="A0A3D8YD45"/>
<evidence type="ECO:0000256" key="7">
    <source>
        <dbReference type="ARBA" id="ARBA00023237"/>
    </source>
</evidence>
<dbReference type="InterPro" id="IPR036942">
    <property type="entry name" value="Beta-barrel_TonB_sf"/>
</dbReference>
<dbReference type="SUPFAM" id="SSF56935">
    <property type="entry name" value="Porins"/>
    <property type="match status" value="1"/>
</dbReference>
<evidence type="ECO:0000313" key="13">
    <source>
        <dbReference type="EMBL" id="REA62015.1"/>
    </source>
</evidence>
<dbReference type="EMBL" id="QNUL01000006">
    <property type="protein sequence ID" value="REA62015.1"/>
    <property type="molecule type" value="Genomic_DNA"/>
</dbReference>
<dbReference type="InterPro" id="IPR000531">
    <property type="entry name" value="Beta-barrel_TonB"/>
</dbReference>
<dbReference type="RefSeq" id="WP_115830650.1">
    <property type="nucleotide sequence ID" value="NZ_QNUL01000006.1"/>
</dbReference>
<evidence type="ECO:0000259" key="11">
    <source>
        <dbReference type="Pfam" id="PF00593"/>
    </source>
</evidence>
<keyword evidence="14" id="KW-1185">Reference proteome</keyword>
<evidence type="ECO:0000256" key="1">
    <source>
        <dbReference type="ARBA" id="ARBA00004571"/>
    </source>
</evidence>
<keyword evidence="2 8" id="KW-0813">Transport</keyword>
<dbReference type="Pfam" id="PF07715">
    <property type="entry name" value="Plug"/>
    <property type="match status" value="1"/>
</dbReference>
<dbReference type="FunFam" id="2.60.40.1120:FF:000003">
    <property type="entry name" value="Outer membrane protein Omp121"/>
    <property type="match status" value="1"/>
</dbReference>
<feature type="signal peptide" evidence="10">
    <location>
        <begin position="1"/>
        <end position="21"/>
    </location>
</feature>
<name>A0A3D8YD45_9BACT</name>
<evidence type="ECO:0000256" key="6">
    <source>
        <dbReference type="ARBA" id="ARBA00023136"/>
    </source>
</evidence>
<keyword evidence="3 8" id="KW-1134">Transmembrane beta strand</keyword>
<feature type="chain" id="PRO_5017705211" evidence="10">
    <location>
        <begin position="22"/>
        <end position="988"/>
    </location>
</feature>
<feature type="domain" description="TonB-dependent receptor-like beta-barrel" evidence="11">
    <location>
        <begin position="407"/>
        <end position="944"/>
    </location>
</feature>
<feature type="domain" description="TonB-dependent receptor plug" evidence="12">
    <location>
        <begin position="117"/>
        <end position="221"/>
    </location>
</feature>
<evidence type="ECO:0000256" key="2">
    <source>
        <dbReference type="ARBA" id="ARBA00022448"/>
    </source>
</evidence>
<evidence type="ECO:0000256" key="5">
    <source>
        <dbReference type="ARBA" id="ARBA00023077"/>
    </source>
</evidence>
<comment type="subcellular location">
    <subcellularLocation>
        <location evidence="1 8">Cell outer membrane</location>
        <topology evidence="1 8">Multi-pass membrane protein</topology>
    </subcellularLocation>
</comment>
<dbReference type="InterPro" id="IPR008969">
    <property type="entry name" value="CarboxyPept-like_regulatory"/>
</dbReference>
<keyword evidence="10" id="KW-0732">Signal</keyword>
<comment type="similarity">
    <text evidence="8 9">Belongs to the TonB-dependent receptor family.</text>
</comment>
<keyword evidence="7 8" id="KW-0998">Cell outer membrane</keyword>
<reference evidence="13 14" key="1">
    <citation type="submission" date="2018-07" db="EMBL/GenBank/DDBJ databases">
        <title>Dyadobacter roseus sp. nov., isolated from rose rhizosphere soil.</title>
        <authorList>
            <person name="Chen L."/>
        </authorList>
    </citation>
    <scope>NUCLEOTIDE SEQUENCE [LARGE SCALE GENOMIC DNA]</scope>
    <source>
        <strain evidence="13 14">RS19</strain>
    </source>
</reference>
<accession>A0A3D8YD45</accession>
<dbReference type="SUPFAM" id="SSF49464">
    <property type="entry name" value="Carboxypeptidase regulatory domain-like"/>
    <property type="match status" value="1"/>
</dbReference>
<evidence type="ECO:0000256" key="10">
    <source>
        <dbReference type="SAM" id="SignalP"/>
    </source>
</evidence>
<sequence>MGKRVTFFIAMLFTITSLVHAQDVVVKGVIKDQQNQALPGASVVVKGSQAGTVADVDGNYSLTVPNSQAVLVFSFIGYGTQEVTTGNQTEINVTLTADQRSLDEVVVIGYGTQKRGDVTTSIASVNTKDIEERPILQAAQALQGKAAGVQVTQPSGKPGAALSIRVRGATSVQAGNEPLYVIDGVPTMDTRDLNVNDIESMQVLKDASSAAIYGARASNGVVIITTKRGKANQSQVNFGTYYGIANIAKKINVLNPQQYADLMNDMGNNVTVGSETTDWNKEVFTTGHNQNYQLSFSGGTDKNKYFVSGAITKDDGIIKPASYKRYAFRANLDNQIKSWFKLTTNFSYANASIRDVKDNNNAGRNAVVLGALGAPPTMGIYTEHPVRGTIFTTNPLKAGWDNPLAAMYGPTQGTKDNRVFGNVVGDITLAKGLFVRSNFGVDYLNHSNDYYLDPYRTTEGWGSEGSTHGLANATRSNSFTYLWENTVNYEKSWSKHNLSALAGTTIQKNNWNNSYIAGRDFPADGIVKTINAANEITNAYTEQSEWFLNSYLGRLMYNFDSKYLITANFRADGSSKLARGNQWGFFPSVSAGWRISAEPFMKDVKFINDLKLRGGWGQNGNQEGLSNYASYGLNSYTRRTATNPPSGPAITRPTYAPNPDLRWETTTQTNIGVDMSMLQGRITVALDAYLKKTNDLLLNVPLPNTTGYSYIPRNSGKLENKGLEMVLSTVNFDKTDFQWTTDFNIAFNRNKITELQLSKVYRYADVEGRSDQIIILQEGASLGTFYGYISDGVNPETGDIMYRDVNGDGAFTPQDRTILGSAQPKFTYGMNNNLTYKDFSLSFLFQGSQGNKAFNASRLETEGMYDSKNQSTEVLRRWQNPGDITDIPRATDGNVNNSLISSRFVEDASFLRLKSTTLSYNLNKDWASKIRMNRASIYVTAQNLFTLTKYKGFDPEVNAFTSSGATLGIDYGTYPVSRAFILGLNVQF</sequence>
<dbReference type="InterPro" id="IPR023996">
    <property type="entry name" value="TonB-dep_OMP_SusC/RagA"/>
</dbReference>
<dbReference type="Gene3D" id="2.40.170.20">
    <property type="entry name" value="TonB-dependent receptor, beta-barrel domain"/>
    <property type="match status" value="1"/>
</dbReference>
<dbReference type="Gene3D" id="2.60.40.1120">
    <property type="entry name" value="Carboxypeptidase-like, regulatory domain"/>
    <property type="match status" value="1"/>
</dbReference>
<evidence type="ECO:0000256" key="3">
    <source>
        <dbReference type="ARBA" id="ARBA00022452"/>
    </source>
</evidence>
<dbReference type="OrthoDB" id="9768177at2"/>
<gene>
    <name evidence="13" type="ORF">DSL64_10150</name>
</gene>
<comment type="caution">
    <text evidence="13">The sequence shown here is derived from an EMBL/GenBank/DDBJ whole genome shotgun (WGS) entry which is preliminary data.</text>
</comment>
<evidence type="ECO:0000256" key="4">
    <source>
        <dbReference type="ARBA" id="ARBA00022692"/>
    </source>
</evidence>
<keyword evidence="6 8" id="KW-0472">Membrane</keyword>
<keyword evidence="4 8" id="KW-0812">Transmembrane</keyword>
<dbReference type="PROSITE" id="PS52016">
    <property type="entry name" value="TONB_DEPENDENT_REC_3"/>
    <property type="match status" value="1"/>
</dbReference>
<evidence type="ECO:0000256" key="8">
    <source>
        <dbReference type="PROSITE-ProRule" id="PRU01360"/>
    </source>
</evidence>
<dbReference type="InterPro" id="IPR023997">
    <property type="entry name" value="TonB-dep_OMP_SusC/RagA_CS"/>
</dbReference>
<dbReference type="InterPro" id="IPR037066">
    <property type="entry name" value="Plug_dom_sf"/>
</dbReference>
<evidence type="ECO:0000259" key="12">
    <source>
        <dbReference type="Pfam" id="PF07715"/>
    </source>
</evidence>
<dbReference type="GO" id="GO:0009279">
    <property type="term" value="C:cell outer membrane"/>
    <property type="evidence" value="ECO:0007669"/>
    <property type="project" value="UniProtKB-SubCell"/>
</dbReference>
<organism evidence="13 14">
    <name type="scientific">Dyadobacter luteus</name>
    <dbReference type="NCBI Taxonomy" id="2259619"/>
    <lineage>
        <taxon>Bacteria</taxon>
        <taxon>Pseudomonadati</taxon>
        <taxon>Bacteroidota</taxon>
        <taxon>Cytophagia</taxon>
        <taxon>Cytophagales</taxon>
        <taxon>Spirosomataceae</taxon>
        <taxon>Dyadobacter</taxon>
    </lineage>
</organism>
<dbReference type="InterPro" id="IPR039426">
    <property type="entry name" value="TonB-dep_rcpt-like"/>
</dbReference>
<protein>
    <submittedName>
        <fullName evidence="13">TonB-dependent receptor</fullName>
    </submittedName>
</protein>
<dbReference type="FunFam" id="2.170.130.10:FF:000008">
    <property type="entry name" value="SusC/RagA family TonB-linked outer membrane protein"/>
    <property type="match status" value="1"/>
</dbReference>
<dbReference type="NCBIfam" id="TIGR04057">
    <property type="entry name" value="SusC_RagA_signa"/>
    <property type="match status" value="1"/>
</dbReference>
<evidence type="ECO:0000256" key="9">
    <source>
        <dbReference type="RuleBase" id="RU003357"/>
    </source>
</evidence>
<evidence type="ECO:0000313" key="14">
    <source>
        <dbReference type="Proteomes" id="UP000256373"/>
    </source>
</evidence>
<dbReference type="Proteomes" id="UP000256373">
    <property type="component" value="Unassembled WGS sequence"/>
</dbReference>
<dbReference type="NCBIfam" id="TIGR04056">
    <property type="entry name" value="OMP_RagA_SusC"/>
    <property type="match status" value="1"/>
</dbReference>
<dbReference type="Gene3D" id="2.170.130.10">
    <property type="entry name" value="TonB-dependent receptor, plug domain"/>
    <property type="match status" value="1"/>
</dbReference>
<dbReference type="Pfam" id="PF13715">
    <property type="entry name" value="CarbopepD_reg_2"/>
    <property type="match status" value="1"/>
</dbReference>
<keyword evidence="5 9" id="KW-0798">TonB box</keyword>
<dbReference type="InterPro" id="IPR012910">
    <property type="entry name" value="Plug_dom"/>
</dbReference>
<dbReference type="Pfam" id="PF00593">
    <property type="entry name" value="TonB_dep_Rec_b-barrel"/>
    <property type="match status" value="1"/>
</dbReference>
<proteinExistence type="inferred from homology"/>